<evidence type="ECO:0000256" key="1">
    <source>
        <dbReference type="SAM" id="MobiDB-lite"/>
    </source>
</evidence>
<evidence type="ECO:0008006" key="4">
    <source>
        <dbReference type="Google" id="ProtNLM"/>
    </source>
</evidence>
<sequence>MLKWSDLLQARHPQIPHTSQFLPVSTTKSPLLPSPIPTLVLLVNALKGSQLESDLFLFSRTYYKNSSQHRSGLHWKKYQQVRRVLARFGEVNLKDLVQEIVVLMQPDKLRRKGGEYTSIPNYVGRIQDTLIECYNAFRALTRQTLFMATSVTMMGLTSRLHILFRHISLHIEQCYTALRPFLDFAHKTEIVVDNVPLYLSRVAANNEQFGLQVHDEQPSGQTAIEDADEQPSTSSTAPETTITESALSDSFFSVPTSMEMDKDAEQRITTPIIKKKSKKKAKKTEINEIDDIFG</sequence>
<dbReference type="RefSeq" id="XP_031023637.1">
    <property type="nucleotide sequence ID" value="XM_031170421.1"/>
</dbReference>
<organism evidence="2 3">
    <name type="scientific">Synchytrium microbalum</name>
    <dbReference type="NCBI Taxonomy" id="1806994"/>
    <lineage>
        <taxon>Eukaryota</taxon>
        <taxon>Fungi</taxon>
        <taxon>Fungi incertae sedis</taxon>
        <taxon>Chytridiomycota</taxon>
        <taxon>Chytridiomycota incertae sedis</taxon>
        <taxon>Chytridiomycetes</taxon>
        <taxon>Synchytriales</taxon>
        <taxon>Synchytriaceae</taxon>
        <taxon>Synchytrium</taxon>
    </lineage>
</organism>
<evidence type="ECO:0000313" key="3">
    <source>
        <dbReference type="Proteomes" id="UP000319731"/>
    </source>
</evidence>
<dbReference type="InterPro" id="IPR047205">
    <property type="entry name" value="RMP1"/>
</dbReference>
<feature type="region of interest" description="Disordered" evidence="1">
    <location>
        <begin position="216"/>
        <end position="241"/>
    </location>
</feature>
<proteinExistence type="predicted"/>
<dbReference type="GO" id="GO:0000294">
    <property type="term" value="P:nuclear-transcribed mRNA catabolic process, RNase MRP-dependent"/>
    <property type="evidence" value="ECO:0007669"/>
    <property type="project" value="TreeGrafter"/>
</dbReference>
<evidence type="ECO:0000313" key="2">
    <source>
        <dbReference type="EMBL" id="TPX32429.1"/>
    </source>
</evidence>
<dbReference type="GO" id="GO:0042134">
    <property type="term" value="F:rRNA primary transcript binding"/>
    <property type="evidence" value="ECO:0007669"/>
    <property type="project" value="InterPro"/>
</dbReference>
<gene>
    <name evidence="2" type="ORF">SmJEL517_g04493</name>
</gene>
<reference evidence="2 3" key="1">
    <citation type="journal article" date="2019" name="Sci. Rep.">
        <title>Comparative genomics of chytrid fungi reveal insights into the obligate biotrophic and pathogenic lifestyle of Synchytrium endobioticum.</title>
        <authorList>
            <person name="van de Vossenberg B.T.L.H."/>
            <person name="Warris S."/>
            <person name="Nguyen H.D.T."/>
            <person name="van Gent-Pelzer M.P.E."/>
            <person name="Joly D.L."/>
            <person name="van de Geest H.C."/>
            <person name="Bonants P.J.M."/>
            <person name="Smith D.S."/>
            <person name="Levesque C.A."/>
            <person name="van der Lee T.A.J."/>
        </authorList>
    </citation>
    <scope>NUCLEOTIDE SEQUENCE [LARGE SCALE GENOMIC DNA]</scope>
    <source>
        <strain evidence="2 3">JEL517</strain>
    </source>
</reference>
<dbReference type="PANTHER" id="PTHR37792:SF1">
    <property type="entry name" value="RIBONUCLEASE MRP PROTEIN SUBUNIT RMP1"/>
    <property type="match status" value="1"/>
</dbReference>
<feature type="region of interest" description="Disordered" evidence="1">
    <location>
        <begin position="258"/>
        <end position="294"/>
    </location>
</feature>
<dbReference type="EMBL" id="QEAO01000030">
    <property type="protein sequence ID" value="TPX32429.1"/>
    <property type="molecule type" value="Genomic_DNA"/>
</dbReference>
<accession>A0A507C039</accession>
<dbReference type="PANTHER" id="PTHR37792">
    <property type="entry name" value="RIBONUCLEASE MRP PROTEIN SUBUNIT RMP1"/>
    <property type="match status" value="1"/>
</dbReference>
<protein>
    <recommendedName>
        <fullName evidence="4">Nucleolus and neural progenitor protein-like N-terminal domain-containing protein</fullName>
    </recommendedName>
</protein>
<dbReference type="GO" id="GO:0000466">
    <property type="term" value="P:maturation of 5.8S rRNA from tricistronic rRNA transcript (SSU-rRNA, 5.8S rRNA, LSU-rRNA)"/>
    <property type="evidence" value="ECO:0007669"/>
    <property type="project" value="TreeGrafter"/>
</dbReference>
<name>A0A507C039_9FUNG</name>
<feature type="compositionally biased region" description="Basic residues" evidence="1">
    <location>
        <begin position="273"/>
        <end position="282"/>
    </location>
</feature>
<dbReference type="OrthoDB" id="114080at2759"/>
<keyword evidence="3" id="KW-1185">Reference proteome</keyword>
<comment type="caution">
    <text evidence="2">The sequence shown here is derived from an EMBL/GenBank/DDBJ whole genome shotgun (WGS) entry which is preliminary data.</text>
</comment>
<feature type="compositionally biased region" description="Polar residues" evidence="1">
    <location>
        <begin position="230"/>
        <end position="241"/>
    </location>
</feature>
<dbReference type="GeneID" id="42005718"/>
<dbReference type="GO" id="GO:0000172">
    <property type="term" value="C:ribonuclease MRP complex"/>
    <property type="evidence" value="ECO:0007669"/>
    <property type="project" value="InterPro"/>
</dbReference>
<dbReference type="Proteomes" id="UP000319731">
    <property type="component" value="Unassembled WGS sequence"/>
</dbReference>
<dbReference type="AlphaFoldDB" id="A0A507C039"/>